<evidence type="ECO:0000259" key="9">
    <source>
        <dbReference type="PROSITE" id="PS52048"/>
    </source>
</evidence>
<sequence length="222" mass="24412">MCNTYKKHFLPLESNPNIFNELIQALGASTEVVFQDVFTLEEPQLLPRPVLALVLVLPTTRGYEERKAAIESSRTEYTGSGSGEPVVWFKQTINNACGLYASLHALSNGKVRRYITRARTIEDSAELEQAYAAVATKGDSAVPGNAEDEVDFHYICFTRSDADGCLYELDGDSKGPIALGPVRLDDHGDVLCPETIARLKEYIGQEEGNIGFNLMALVHRGD</sequence>
<dbReference type="STRING" id="100816.A0A175WBY0"/>
<evidence type="ECO:0000256" key="2">
    <source>
        <dbReference type="ARBA" id="ARBA00009326"/>
    </source>
</evidence>
<accession>A0A175WBY0</accession>
<name>A0A175WBY0_9PEZI</name>
<evidence type="ECO:0000256" key="7">
    <source>
        <dbReference type="PROSITE-ProRule" id="PRU01393"/>
    </source>
</evidence>
<dbReference type="EC" id="3.4.19.12" evidence="8"/>
<dbReference type="InterPro" id="IPR001578">
    <property type="entry name" value="Peptidase_C12_UCH"/>
</dbReference>
<evidence type="ECO:0000313" key="10">
    <source>
        <dbReference type="EMBL" id="KXX81278.1"/>
    </source>
</evidence>
<feature type="domain" description="UCH catalytic" evidence="9">
    <location>
        <begin position="8"/>
        <end position="219"/>
    </location>
</feature>
<dbReference type="GO" id="GO:0006511">
    <property type="term" value="P:ubiquitin-dependent protein catabolic process"/>
    <property type="evidence" value="ECO:0007669"/>
    <property type="project" value="UniProtKB-UniRule"/>
</dbReference>
<organism evidence="10 11">
    <name type="scientific">Madurella mycetomatis</name>
    <dbReference type="NCBI Taxonomy" id="100816"/>
    <lineage>
        <taxon>Eukaryota</taxon>
        <taxon>Fungi</taxon>
        <taxon>Dikarya</taxon>
        <taxon>Ascomycota</taxon>
        <taxon>Pezizomycotina</taxon>
        <taxon>Sordariomycetes</taxon>
        <taxon>Sordariomycetidae</taxon>
        <taxon>Sordariales</taxon>
        <taxon>Sordariales incertae sedis</taxon>
        <taxon>Madurella</taxon>
    </lineage>
</organism>
<dbReference type="GO" id="GO:0004843">
    <property type="term" value="F:cysteine-type deubiquitinase activity"/>
    <property type="evidence" value="ECO:0007669"/>
    <property type="project" value="UniProtKB-UniRule"/>
</dbReference>
<proteinExistence type="inferred from homology"/>
<dbReference type="PANTHER" id="PTHR10589:SF17">
    <property type="entry name" value="UBIQUITIN CARBOXYL-TERMINAL HYDROLASE"/>
    <property type="match status" value="1"/>
</dbReference>
<keyword evidence="4 7" id="KW-0833">Ubl conjugation pathway</keyword>
<feature type="active site" description="Nucleophile" evidence="7">
    <location>
        <position position="97"/>
    </location>
</feature>
<evidence type="ECO:0000256" key="8">
    <source>
        <dbReference type="RuleBase" id="RU361215"/>
    </source>
</evidence>
<keyword evidence="5 7" id="KW-0378">Hydrolase</keyword>
<feature type="site" description="Transition state stabilizer" evidence="7">
    <location>
        <position position="91"/>
    </location>
</feature>
<dbReference type="SUPFAM" id="SSF54001">
    <property type="entry name" value="Cysteine proteinases"/>
    <property type="match status" value="1"/>
</dbReference>
<comment type="catalytic activity">
    <reaction evidence="1 7 8">
        <text>Thiol-dependent hydrolysis of ester, thioester, amide, peptide and isopeptide bonds formed by the C-terminal Gly of ubiquitin (a 76-residue protein attached to proteins as an intracellular targeting signal).</text>
        <dbReference type="EC" id="3.4.19.12"/>
    </reaction>
</comment>
<keyword evidence="3 7" id="KW-0645">Protease</keyword>
<dbReference type="EMBL" id="LCTW02000039">
    <property type="protein sequence ID" value="KXX81278.1"/>
    <property type="molecule type" value="Genomic_DNA"/>
</dbReference>
<comment type="caution">
    <text evidence="10">The sequence shown here is derived from an EMBL/GenBank/DDBJ whole genome shotgun (WGS) entry which is preliminary data.</text>
</comment>
<dbReference type="Proteomes" id="UP000078237">
    <property type="component" value="Unassembled WGS sequence"/>
</dbReference>
<evidence type="ECO:0000256" key="5">
    <source>
        <dbReference type="ARBA" id="ARBA00022801"/>
    </source>
</evidence>
<dbReference type="PRINTS" id="PR00707">
    <property type="entry name" value="UBCTHYDRLASE"/>
</dbReference>
<dbReference type="VEuPathDB" id="FungiDB:MMYC01_203216"/>
<evidence type="ECO:0000256" key="1">
    <source>
        <dbReference type="ARBA" id="ARBA00000707"/>
    </source>
</evidence>
<dbReference type="OrthoDB" id="427186at2759"/>
<comment type="similarity">
    <text evidence="2 7 8">Belongs to the peptidase C12 family.</text>
</comment>
<dbReference type="Gene3D" id="3.40.532.10">
    <property type="entry name" value="Peptidase C12, ubiquitin carboxyl-terminal hydrolase"/>
    <property type="match status" value="1"/>
</dbReference>
<gene>
    <name evidence="10" type="ORF">MMYC01_203216</name>
</gene>
<evidence type="ECO:0000256" key="4">
    <source>
        <dbReference type="ARBA" id="ARBA00022786"/>
    </source>
</evidence>
<dbReference type="PROSITE" id="PS52048">
    <property type="entry name" value="UCH_DOMAIN"/>
    <property type="match status" value="1"/>
</dbReference>
<dbReference type="Pfam" id="PF01088">
    <property type="entry name" value="Peptidase_C12"/>
    <property type="match status" value="1"/>
</dbReference>
<feature type="site" description="Important for enzyme activity" evidence="7">
    <location>
        <position position="170"/>
    </location>
</feature>
<feature type="active site" description="Proton donor" evidence="7">
    <location>
        <position position="153"/>
    </location>
</feature>
<evidence type="ECO:0000256" key="3">
    <source>
        <dbReference type="ARBA" id="ARBA00022670"/>
    </source>
</evidence>
<dbReference type="AlphaFoldDB" id="A0A175WBY0"/>
<dbReference type="GO" id="GO:0005737">
    <property type="term" value="C:cytoplasm"/>
    <property type="evidence" value="ECO:0007669"/>
    <property type="project" value="TreeGrafter"/>
</dbReference>
<dbReference type="InterPro" id="IPR038765">
    <property type="entry name" value="Papain-like_cys_pep_sf"/>
</dbReference>
<reference evidence="10 11" key="1">
    <citation type="journal article" date="2016" name="Genome Announc.">
        <title>Genome Sequence of Madurella mycetomatis mm55, Isolated from a Human Mycetoma Case in Sudan.</title>
        <authorList>
            <person name="Smit S."/>
            <person name="Derks M.F."/>
            <person name="Bervoets S."/>
            <person name="Fahal A."/>
            <person name="van Leeuwen W."/>
            <person name="van Belkum A."/>
            <person name="van de Sande W.W."/>
        </authorList>
    </citation>
    <scope>NUCLEOTIDE SEQUENCE [LARGE SCALE GENOMIC DNA]</scope>
    <source>
        <strain evidence="11">mm55</strain>
    </source>
</reference>
<keyword evidence="6 7" id="KW-0788">Thiol protease</keyword>
<dbReference type="GO" id="GO:0016579">
    <property type="term" value="P:protein deubiquitination"/>
    <property type="evidence" value="ECO:0007669"/>
    <property type="project" value="TreeGrafter"/>
</dbReference>
<dbReference type="InterPro" id="IPR036959">
    <property type="entry name" value="Peptidase_C12_UCH_sf"/>
</dbReference>
<dbReference type="PANTHER" id="PTHR10589">
    <property type="entry name" value="UBIQUITIN CARBOXYL-TERMINAL HYDROLASE"/>
    <property type="match status" value="1"/>
</dbReference>
<evidence type="ECO:0000256" key="6">
    <source>
        <dbReference type="ARBA" id="ARBA00022807"/>
    </source>
</evidence>
<keyword evidence="11" id="KW-1185">Reference proteome</keyword>
<evidence type="ECO:0000313" key="11">
    <source>
        <dbReference type="Proteomes" id="UP000078237"/>
    </source>
</evidence>
<protein>
    <recommendedName>
        <fullName evidence="8">Ubiquitin carboxyl-terminal hydrolase</fullName>
        <ecNumber evidence="8">3.4.19.12</ecNumber>
    </recommendedName>
</protein>